<dbReference type="PROSITE" id="PS51257">
    <property type="entry name" value="PROKAR_LIPOPROTEIN"/>
    <property type="match status" value="1"/>
</dbReference>
<dbReference type="EMBL" id="CCBB010000001">
    <property type="protein sequence ID" value="CDO05553.1"/>
    <property type="molecule type" value="Genomic_DNA"/>
</dbReference>
<feature type="region of interest" description="Disordered" evidence="1">
    <location>
        <begin position="24"/>
        <end position="50"/>
    </location>
</feature>
<gene>
    <name evidence="4" type="ORF">BN977_00327</name>
</gene>
<evidence type="ECO:0000256" key="2">
    <source>
        <dbReference type="SAM" id="SignalP"/>
    </source>
</evidence>
<dbReference type="AlphaFoldDB" id="W9AJF1"/>
<feature type="domain" description="DUF305" evidence="3">
    <location>
        <begin position="58"/>
        <end position="199"/>
    </location>
</feature>
<dbReference type="PANTHER" id="PTHR36933">
    <property type="entry name" value="SLL0788 PROTEIN"/>
    <property type="match status" value="1"/>
</dbReference>
<evidence type="ECO:0000259" key="3">
    <source>
        <dbReference type="Pfam" id="PF03713"/>
    </source>
</evidence>
<keyword evidence="2" id="KW-0732">Signal</keyword>
<feature type="compositionally biased region" description="Low complexity" evidence="1">
    <location>
        <begin position="39"/>
        <end position="50"/>
    </location>
</feature>
<evidence type="ECO:0000313" key="4">
    <source>
        <dbReference type="EMBL" id="CDO05553.1"/>
    </source>
</evidence>
<dbReference type="PANTHER" id="PTHR36933:SF1">
    <property type="entry name" value="SLL0788 PROTEIN"/>
    <property type="match status" value="1"/>
</dbReference>
<dbReference type="InterPro" id="IPR005183">
    <property type="entry name" value="DUF305_CopM-like"/>
</dbReference>
<feature type="signal peptide" evidence="2">
    <location>
        <begin position="1"/>
        <end position="25"/>
    </location>
</feature>
<dbReference type="Pfam" id="PF03713">
    <property type="entry name" value="DUF305"/>
    <property type="match status" value="1"/>
</dbReference>
<evidence type="ECO:0000313" key="5">
    <source>
        <dbReference type="Proteomes" id="UP000028870"/>
    </source>
</evidence>
<comment type="caution">
    <text evidence="4">The sequence shown here is derived from an EMBL/GenBank/DDBJ whole genome shotgun (WGS) entry which is preliminary data.</text>
</comment>
<dbReference type="InterPro" id="IPR012347">
    <property type="entry name" value="Ferritin-like"/>
</dbReference>
<reference evidence="4" key="2">
    <citation type="submission" date="2014-03" db="EMBL/GenBank/DDBJ databases">
        <authorList>
            <person name="Urmite Genomes"/>
        </authorList>
    </citation>
    <scope>NUCLEOTIDE SEQUENCE</scope>
    <source>
        <strain evidence="4">DSM 44829</strain>
    </source>
</reference>
<dbReference type="STRING" id="258533.BN977_00327"/>
<name>W9AJF1_MYCCO</name>
<protein>
    <submittedName>
        <fullName evidence="4">Lipoprotein</fullName>
    </submittedName>
</protein>
<keyword evidence="4" id="KW-0449">Lipoprotein</keyword>
<sequence>MVKATAAIAAAVAVLVVGCSNGSNGSGPTEDAGHSGHQSSAPAAGSATADAAAHNDADVMFAQMMIPHHSQAVEMSDILLAKQGVDPRVVQLATEIKAAQAPEIAQMQGWLTSWGSPATAPMDHGMQGMVSAQDIDKLRNAPGPEAAKLYVTQMIAHHEGAIAMAQDEIANGQYGPAIELSHAIVDTQQREIDTMKSMLGTL</sequence>
<keyword evidence="5" id="KW-1185">Reference proteome</keyword>
<reference evidence="4" key="1">
    <citation type="submission" date="2014-03" db="EMBL/GenBank/DDBJ databases">
        <title>Draft Genome Sequence of Mycobacterium cosmeticum DSM 44829.</title>
        <authorList>
            <person name="Croce O."/>
            <person name="Robert C."/>
            <person name="Raoult D."/>
            <person name="Drancourt M."/>
        </authorList>
    </citation>
    <scope>NUCLEOTIDE SEQUENCE [LARGE SCALE GENOMIC DNA]</scope>
    <source>
        <strain evidence="4">DSM 44829</strain>
    </source>
</reference>
<dbReference type="eggNOG" id="COG3544">
    <property type="taxonomic scope" value="Bacteria"/>
</dbReference>
<evidence type="ECO:0000256" key="1">
    <source>
        <dbReference type="SAM" id="MobiDB-lite"/>
    </source>
</evidence>
<accession>W9AJF1</accession>
<dbReference type="Proteomes" id="UP000028870">
    <property type="component" value="Unassembled WGS sequence"/>
</dbReference>
<proteinExistence type="predicted"/>
<organism evidence="4 5">
    <name type="scientific">Mycolicibacterium cosmeticum</name>
    <dbReference type="NCBI Taxonomy" id="258533"/>
    <lineage>
        <taxon>Bacteria</taxon>
        <taxon>Bacillati</taxon>
        <taxon>Actinomycetota</taxon>
        <taxon>Actinomycetes</taxon>
        <taxon>Mycobacteriales</taxon>
        <taxon>Mycobacteriaceae</taxon>
        <taxon>Mycolicibacterium</taxon>
    </lineage>
</organism>
<dbReference type="RefSeq" id="WP_191262680.1">
    <property type="nucleotide sequence ID" value="NZ_CCBB010000001.1"/>
</dbReference>
<feature type="chain" id="PRO_5038594821" evidence="2">
    <location>
        <begin position="26"/>
        <end position="202"/>
    </location>
</feature>
<dbReference type="Gene3D" id="1.20.1260.10">
    <property type="match status" value="1"/>
</dbReference>